<dbReference type="EMBL" id="CP000360">
    <property type="protein sequence ID" value="ABF41468.1"/>
    <property type="molecule type" value="Genomic_DNA"/>
</dbReference>
<gene>
    <name evidence="6" type="ordered locus">Acid345_2467</name>
</gene>
<dbReference type="SUPFAM" id="SSF52151">
    <property type="entry name" value="FabD/lysophospholipase-like"/>
    <property type="match status" value="1"/>
</dbReference>
<name>Q1INT2_KORVE</name>
<evidence type="ECO:0000256" key="4">
    <source>
        <dbReference type="PROSITE-ProRule" id="PRU01161"/>
    </source>
</evidence>
<accession>Q1INT2</accession>
<dbReference type="Pfam" id="PF01734">
    <property type="entry name" value="Patatin"/>
    <property type="match status" value="1"/>
</dbReference>
<dbReference type="RefSeq" id="WP_011523269.1">
    <property type="nucleotide sequence ID" value="NC_008009.1"/>
</dbReference>
<dbReference type="InterPro" id="IPR002641">
    <property type="entry name" value="PNPLA_dom"/>
</dbReference>
<evidence type="ECO:0000313" key="6">
    <source>
        <dbReference type="EMBL" id="ABF41468.1"/>
    </source>
</evidence>
<feature type="active site" description="Nucleophile" evidence="4">
    <location>
        <position position="78"/>
    </location>
</feature>
<evidence type="ECO:0000256" key="2">
    <source>
        <dbReference type="ARBA" id="ARBA00022963"/>
    </source>
</evidence>
<keyword evidence="2 4" id="KW-0442">Lipid degradation</keyword>
<feature type="active site" description="Proton acceptor" evidence="4">
    <location>
        <position position="190"/>
    </location>
</feature>
<dbReference type="STRING" id="204669.Acid345_2467"/>
<organism evidence="6 7">
    <name type="scientific">Koribacter versatilis (strain Ellin345)</name>
    <dbReference type="NCBI Taxonomy" id="204669"/>
    <lineage>
        <taxon>Bacteria</taxon>
        <taxon>Pseudomonadati</taxon>
        <taxon>Acidobacteriota</taxon>
        <taxon>Terriglobia</taxon>
        <taxon>Terriglobales</taxon>
        <taxon>Candidatus Korobacteraceae</taxon>
        <taxon>Candidatus Korobacter</taxon>
    </lineage>
</organism>
<dbReference type="Gene3D" id="3.40.1090.10">
    <property type="entry name" value="Cytosolic phospholipase A2 catalytic domain"/>
    <property type="match status" value="2"/>
</dbReference>
<evidence type="ECO:0000256" key="3">
    <source>
        <dbReference type="ARBA" id="ARBA00023098"/>
    </source>
</evidence>
<evidence type="ECO:0000259" key="5">
    <source>
        <dbReference type="PROSITE" id="PS51635"/>
    </source>
</evidence>
<dbReference type="PANTHER" id="PTHR14226:SF76">
    <property type="entry name" value="NTE FAMILY PROTEIN RSSA"/>
    <property type="match status" value="1"/>
</dbReference>
<keyword evidence="7" id="KW-1185">Reference proteome</keyword>
<protein>
    <submittedName>
        <fullName evidence="6">Patatin</fullName>
    </submittedName>
</protein>
<reference evidence="6 7" key="1">
    <citation type="journal article" date="2009" name="Appl. Environ. Microbiol.">
        <title>Three genomes from the phylum Acidobacteria provide insight into the lifestyles of these microorganisms in soils.</title>
        <authorList>
            <person name="Ward N.L."/>
            <person name="Challacombe J.F."/>
            <person name="Janssen P.H."/>
            <person name="Henrissat B."/>
            <person name="Coutinho P.M."/>
            <person name="Wu M."/>
            <person name="Xie G."/>
            <person name="Haft D.H."/>
            <person name="Sait M."/>
            <person name="Badger J."/>
            <person name="Barabote R.D."/>
            <person name="Bradley B."/>
            <person name="Brettin T.S."/>
            <person name="Brinkac L.M."/>
            <person name="Bruce D."/>
            <person name="Creasy T."/>
            <person name="Daugherty S.C."/>
            <person name="Davidsen T.M."/>
            <person name="DeBoy R.T."/>
            <person name="Detter J.C."/>
            <person name="Dodson R.J."/>
            <person name="Durkin A.S."/>
            <person name="Ganapathy A."/>
            <person name="Gwinn-Giglio M."/>
            <person name="Han C.S."/>
            <person name="Khouri H."/>
            <person name="Kiss H."/>
            <person name="Kothari S.P."/>
            <person name="Madupu R."/>
            <person name="Nelson K.E."/>
            <person name="Nelson W.C."/>
            <person name="Paulsen I."/>
            <person name="Penn K."/>
            <person name="Ren Q."/>
            <person name="Rosovitz M.J."/>
            <person name="Selengut J.D."/>
            <person name="Shrivastava S."/>
            <person name="Sullivan S.A."/>
            <person name="Tapia R."/>
            <person name="Thompson L.S."/>
            <person name="Watkins K.L."/>
            <person name="Yang Q."/>
            <person name="Yu C."/>
            <person name="Zafar N."/>
            <person name="Zhou L."/>
            <person name="Kuske C.R."/>
        </authorList>
    </citation>
    <scope>NUCLEOTIDE SEQUENCE [LARGE SCALE GENOMIC DNA]</scope>
    <source>
        <strain evidence="6 7">Ellin345</strain>
    </source>
</reference>
<comment type="caution">
    <text evidence="4">Lacks conserved residue(s) required for the propagation of feature annotation.</text>
</comment>
<evidence type="ECO:0000313" key="7">
    <source>
        <dbReference type="Proteomes" id="UP000002432"/>
    </source>
</evidence>
<keyword evidence="1 4" id="KW-0378">Hydrolase</keyword>
<feature type="domain" description="PNPLA" evidence="5">
    <location>
        <begin position="45"/>
        <end position="203"/>
    </location>
</feature>
<dbReference type="InterPro" id="IPR016035">
    <property type="entry name" value="Acyl_Trfase/lysoPLipase"/>
</dbReference>
<feature type="short sequence motif" description="GXSXG" evidence="4">
    <location>
        <begin position="76"/>
        <end position="80"/>
    </location>
</feature>
<evidence type="ECO:0000256" key="1">
    <source>
        <dbReference type="ARBA" id="ARBA00022801"/>
    </source>
</evidence>
<dbReference type="PROSITE" id="PS51635">
    <property type="entry name" value="PNPLA"/>
    <property type="match status" value="1"/>
</dbReference>
<dbReference type="InterPro" id="IPR050301">
    <property type="entry name" value="NTE"/>
</dbReference>
<keyword evidence="3 4" id="KW-0443">Lipid metabolism</keyword>
<sequence>MWTVRVAHISKIVRSVKAFTRELNRQETILDIPLPAPPPPPKIGIALGGGFARGLAHIGVLRVLQEEGIPIDFVAGTSVGSIVGASFCSGISAREMQEIAAIVRFKDFARWSLNKLGFCTSDRMDRFLCKIVKCKTFEELNIPLAVVATDLTTGEGVVFRSGPIVEAVRASCAYPGMFQPVRVNGRLLVDGMLAHAVPTTPLRDMGADRVLAVYLSAHWVNLKGPRHVFDVIGQCFSIAQAKMSGIWKRDADLVIEPNVDGFAYDGFDRATDLIRAGENSIREVVPTIHQWMKVAEIPLGSATRVVSEKSVKPAISAEPSGLSA</sequence>
<dbReference type="OrthoDB" id="9770965at2"/>
<dbReference type="Proteomes" id="UP000002432">
    <property type="component" value="Chromosome"/>
</dbReference>
<dbReference type="KEGG" id="aba:Acid345_2467"/>
<dbReference type="EnsemblBacteria" id="ABF41468">
    <property type="protein sequence ID" value="ABF41468"/>
    <property type="gene ID" value="Acid345_2467"/>
</dbReference>
<dbReference type="HOGENOM" id="CLU_047251_0_1_0"/>
<proteinExistence type="predicted"/>
<dbReference type="GO" id="GO:0016787">
    <property type="term" value="F:hydrolase activity"/>
    <property type="evidence" value="ECO:0007669"/>
    <property type="project" value="UniProtKB-UniRule"/>
</dbReference>
<dbReference type="PANTHER" id="PTHR14226">
    <property type="entry name" value="NEUROPATHY TARGET ESTERASE/SWISS CHEESE D.MELANOGASTER"/>
    <property type="match status" value="1"/>
</dbReference>
<dbReference type="AlphaFoldDB" id="Q1INT2"/>
<dbReference type="eggNOG" id="COG1752">
    <property type="taxonomic scope" value="Bacteria"/>
</dbReference>
<dbReference type="GO" id="GO:0016042">
    <property type="term" value="P:lipid catabolic process"/>
    <property type="evidence" value="ECO:0007669"/>
    <property type="project" value="UniProtKB-UniRule"/>
</dbReference>
<dbReference type="CDD" id="cd07205">
    <property type="entry name" value="Pat_PNPLA6_PNPLA7_NTE1_like"/>
    <property type="match status" value="1"/>
</dbReference>